<name>A0A2P2PAS1_RHIMU</name>
<accession>A0A2P2PAS1</accession>
<sequence length="22" mass="2478">MNFLLCVIAYVIFYASLFSCGC</sequence>
<evidence type="ECO:0000313" key="1">
    <source>
        <dbReference type="EMBL" id="MBX51854.1"/>
    </source>
</evidence>
<proteinExistence type="predicted"/>
<organism evidence="1">
    <name type="scientific">Rhizophora mucronata</name>
    <name type="common">Asiatic mangrove</name>
    <dbReference type="NCBI Taxonomy" id="61149"/>
    <lineage>
        <taxon>Eukaryota</taxon>
        <taxon>Viridiplantae</taxon>
        <taxon>Streptophyta</taxon>
        <taxon>Embryophyta</taxon>
        <taxon>Tracheophyta</taxon>
        <taxon>Spermatophyta</taxon>
        <taxon>Magnoliopsida</taxon>
        <taxon>eudicotyledons</taxon>
        <taxon>Gunneridae</taxon>
        <taxon>Pentapetalae</taxon>
        <taxon>rosids</taxon>
        <taxon>fabids</taxon>
        <taxon>Malpighiales</taxon>
        <taxon>Rhizophoraceae</taxon>
        <taxon>Rhizophora</taxon>
    </lineage>
</organism>
<dbReference type="EMBL" id="GGEC01071370">
    <property type="protein sequence ID" value="MBX51854.1"/>
    <property type="molecule type" value="Transcribed_RNA"/>
</dbReference>
<reference evidence="1" key="1">
    <citation type="submission" date="2018-02" db="EMBL/GenBank/DDBJ databases">
        <title>Rhizophora mucronata_Transcriptome.</title>
        <authorList>
            <person name="Meera S.P."/>
            <person name="Sreeshan A."/>
            <person name="Augustine A."/>
        </authorList>
    </citation>
    <scope>NUCLEOTIDE SEQUENCE</scope>
    <source>
        <tissue evidence="1">Leaf</tissue>
    </source>
</reference>
<dbReference type="AlphaFoldDB" id="A0A2P2PAS1"/>
<protein>
    <submittedName>
        <fullName evidence="1">Uncharacterized protein</fullName>
    </submittedName>
</protein>